<protein>
    <submittedName>
        <fullName evidence="4">Aromatic compound dioxygenase</fullName>
    </submittedName>
</protein>
<dbReference type="SUPFAM" id="SSF49482">
    <property type="entry name" value="Aromatic compound dioxygenase"/>
    <property type="match status" value="1"/>
</dbReference>
<evidence type="ECO:0000313" key="5">
    <source>
        <dbReference type="Proteomes" id="UP000800093"/>
    </source>
</evidence>
<dbReference type="InterPro" id="IPR000627">
    <property type="entry name" value="Intradiol_dOase_C"/>
</dbReference>
<gene>
    <name evidence="4" type="ORF">CC78DRAFT_509447</name>
</gene>
<dbReference type="Pfam" id="PF00775">
    <property type="entry name" value="Dioxygenase_C"/>
    <property type="match status" value="1"/>
</dbReference>
<evidence type="ECO:0000256" key="1">
    <source>
        <dbReference type="SAM" id="MobiDB-lite"/>
    </source>
</evidence>
<dbReference type="GO" id="GO:0008199">
    <property type="term" value="F:ferric iron binding"/>
    <property type="evidence" value="ECO:0007669"/>
    <property type="project" value="InterPro"/>
</dbReference>
<feature type="signal peptide" evidence="2">
    <location>
        <begin position="1"/>
        <end position="21"/>
    </location>
</feature>
<organism evidence="4 5">
    <name type="scientific">Lojkania enalia</name>
    <dbReference type="NCBI Taxonomy" id="147567"/>
    <lineage>
        <taxon>Eukaryota</taxon>
        <taxon>Fungi</taxon>
        <taxon>Dikarya</taxon>
        <taxon>Ascomycota</taxon>
        <taxon>Pezizomycotina</taxon>
        <taxon>Dothideomycetes</taxon>
        <taxon>Pleosporomycetidae</taxon>
        <taxon>Pleosporales</taxon>
        <taxon>Pleosporales incertae sedis</taxon>
        <taxon>Lojkania</taxon>
    </lineage>
</organism>
<dbReference type="CDD" id="cd03457">
    <property type="entry name" value="intradiol_dioxygenase_like"/>
    <property type="match status" value="1"/>
</dbReference>
<keyword evidence="5" id="KW-1185">Reference proteome</keyword>
<keyword evidence="4" id="KW-0560">Oxidoreductase</keyword>
<dbReference type="Gene3D" id="2.60.130.10">
    <property type="entry name" value="Aromatic compound dioxygenase"/>
    <property type="match status" value="1"/>
</dbReference>
<keyword evidence="4" id="KW-0223">Dioxygenase</keyword>
<dbReference type="Proteomes" id="UP000800093">
    <property type="component" value="Unassembled WGS sequence"/>
</dbReference>
<dbReference type="InterPro" id="IPR015889">
    <property type="entry name" value="Intradiol_dOase_core"/>
</dbReference>
<evidence type="ECO:0000256" key="2">
    <source>
        <dbReference type="SAM" id="SignalP"/>
    </source>
</evidence>
<dbReference type="AlphaFoldDB" id="A0A9P4N9T5"/>
<evidence type="ECO:0000313" key="4">
    <source>
        <dbReference type="EMBL" id="KAF2269264.1"/>
    </source>
</evidence>
<reference evidence="5" key="1">
    <citation type="journal article" date="2020" name="Stud. Mycol.">
        <title>101 Dothideomycetes genomes: A test case for predicting lifestyles and emergence of pathogens.</title>
        <authorList>
            <person name="Haridas S."/>
            <person name="Albert R."/>
            <person name="Binder M."/>
            <person name="Bloem J."/>
            <person name="LaButti K."/>
            <person name="Salamov A."/>
            <person name="Andreopoulos B."/>
            <person name="Baker S."/>
            <person name="Barry K."/>
            <person name="Bills G."/>
            <person name="Bluhm B."/>
            <person name="Cannon C."/>
            <person name="Castanera R."/>
            <person name="Culley D."/>
            <person name="Daum C."/>
            <person name="Ezra D."/>
            <person name="Gonzalez J."/>
            <person name="Henrissat B."/>
            <person name="Kuo A."/>
            <person name="Liang C."/>
            <person name="Lipzen A."/>
            <person name="Lutzoni F."/>
            <person name="Magnuson J."/>
            <person name="Mondo S."/>
            <person name="Nolan M."/>
            <person name="Ohm R."/>
            <person name="Pangilinan J."/>
            <person name="Park H.-J."/>
            <person name="Ramirez L."/>
            <person name="Alfaro M."/>
            <person name="Sun H."/>
            <person name="Tritt A."/>
            <person name="Yoshinaga Y."/>
            <person name="Zwiers L.-H."/>
            <person name="Turgeon B."/>
            <person name="Goodwin S."/>
            <person name="Spatafora J."/>
            <person name="Crous P."/>
            <person name="Grigoriev I."/>
        </authorList>
    </citation>
    <scope>NUCLEOTIDE SEQUENCE [LARGE SCALE GENOMIC DNA]</scope>
    <source>
        <strain evidence="5">CBS 304.66</strain>
    </source>
</reference>
<sequence>MKSTFVSTLLGAALLAQQVLAHPGQDHAKEVEERNAYLNHPNHKRSLAHCAEKLKARGNDAMMAARRSAMVETLRKKRSISQEKPYLRARDIEEVLNTDHKSNLTGITPDVDPAVLFAGNNSCILTPETTQGPYWVSGELVRQEISEGQDGVPLTLDIQMIDVNTCEPVPQAYLEIWHCNSTGVYSGVTAGGNGNSNDTSNLNTTFMRGVQQSDEIGVVTFDTLVPGHYTGRTNHIHVMSHVNATVLPNSTLSGGAITHVGQLFFDQSLITLVEATEPYNSNTQELTTNAEDDILAGEADGYDPMVEYVLLGDDVSEGIFAWIAFGQDSTAAYNISAAAYLTENGGVANENAGVGGPDGPGGAPPSGAAPSGPAPTGALLTGVVSSAAAISSAAACS</sequence>
<dbReference type="PANTHER" id="PTHR34315">
    <property type="match status" value="1"/>
</dbReference>
<dbReference type="GO" id="GO:0016702">
    <property type="term" value="F:oxidoreductase activity, acting on single donors with incorporation of molecular oxygen, incorporation of two atoms of oxygen"/>
    <property type="evidence" value="ECO:0007669"/>
    <property type="project" value="InterPro"/>
</dbReference>
<feature type="compositionally biased region" description="Low complexity" evidence="1">
    <location>
        <begin position="365"/>
        <end position="374"/>
    </location>
</feature>
<keyword evidence="2" id="KW-0732">Signal</keyword>
<dbReference type="EMBL" id="ML986583">
    <property type="protein sequence ID" value="KAF2269264.1"/>
    <property type="molecule type" value="Genomic_DNA"/>
</dbReference>
<evidence type="ECO:0000259" key="3">
    <source>
        <dbReference type="Pfam" id="PF00775"/>
    </source>
</evidence>
<comment type="caution">
    <text evidence="4">The sequence shown here is derived from an EMBL/GenBank/DDBJ whole genome shotgun (WGS) entry which is preliminary data.</text>
</comment>
<dbReference type="PANTHER" id="PTHR34315:SF1">
    <property type="entry name" value="INTRADIOL RING-CLEAVAGE DIOXYGENASES DOMAIN-CONTAINING PROTEIN-RELATED"/>
    <property type="match status" value="1"/>
</dbReference>
<name>A0A9P4N9T5_9PLEO</name>
<dbReference type="OrthoDB" id="121380at2759"/>
<feature type="domain" description="Intradiol ring-cleavage dioxygenases" evidence="3">
    <location>
        <begin position="140"/>
        <end position="234"/>
    </location>
</feature>
<proteinExistence type="predicted"/>
<accession>A0A9P4N9T5</accession>
<feature type="chain" id="PRO_5040429164" evidence="2">
    <location>
        <begin position="22"/>
        <end position="397"/>
    </location>
</feature>
<feature type="region of interest" description="Disordered" evidence="1">
    <location>
        <begin position="351"/>
        <end position="374"/>
    </location>
</feature>